<dbReference type="Pfam" id="PF03358">
    <property type="entry name" value="FMN_red"/>
    <property type="match status" value="1"/>
</dbReference>
<evidence type="ECO:0000313" key="2">
    <source>
        <dbReference type="EMBL" id="RII36624.1"/>
    </source>
</evidence>
<sequence length="233" mass="26969">MNVTVIYGSMGKTSTYNCVQLLLNNLKLNINIKVNEFFLSQNYYDHDYYLYPENYLNVYSNTTIVNSIAKSLNASDLIIFASPSFTCDISDEMKLLLRSLSSHHLINAHDSSMHNKIGLAISTTPGAGLSYTTKILKKNLNYLGINKTFTFSKTLYEVNWKNISLRTKKQLHKKFLKLSYKILTLYNKSHNPKASFFKKLTSPKVNMLSKNNDYKVIDLNYRKKETYYHSKHI</sequence>
<dbReference type="RefSeq" id="WP_119365841.1">
    <property type="nucleotide sequence ID" value="NZ_QXDJ01000001.1"/>
</dbReference>
<dbReference type="InterPro" id="IPR029039">
    <property type="entry name" value="Flavoprotein-like_sf"/>
</dbReference>
<dbReference type="Proteomes" id="UP000265930">
    <property type="component" value="Unassembled WGS sequence"/>
</dbReference>
<evidence type="ECO:0000313" key="3">
    <source>
        <dbReference type="Proteomes" id="UP000265930"/>
    </source>
</evidence>
<dbReference type="AlphaFoldDB" id="A0A399IUE0"/>
<dbReference type="SUPFAM" id="SSF52218">
    <property type="entry name" value="Flavoproteins"/>
    <property type="match status" value="1"/>
</dbReference>
<dbReference type="GO" id="GO:0016491">
    <property type="term" value="F:oxidoreductase activity"/>
    <property type="evidence" value="ECO:0007669"/>
    <property type="project" value="InterPro"/>
</dbReference>
<evidence type="ECO:0000259" key="1">
    <source>
        <dbReference type="Pfam" id="PF03358"/>
    </source>
</evidence>
<gene>
    <name evidence="2" type="ORF">D2A34_04365</name>
</gene>
<protein>
    <recommendedName>
        <fullName evidence="1">NADPH-dependent FMN reductase-like domain-containing protein</fullName>
    </recommendedName>
</protein>
<accession>A0A399IUE0</accession>
<comment type="caution">
    <text evidence="2">The sequence shown here is derived from an EMBL/GenBank/DDBJ whole genome shotgun (WGS) entry which is preliminary data.</text>
</comment>
<dbReference type="InterPro" id="IPR005025">
    <property type="entry name" value="FMN_Rdtase-like_dom"/>
</dbReference>
<feature type="domain" description="NADPH-dependent FMN reductase-like" evidence="1">
    <location>
        <begin position="1"/>
        <end position="144"/>
    </location>
</feature>
<dbReference type="EMBL" id="QXDJ01000001">
    <property type="protein sequence ID" value="RII36624.1"/>
    <property type="molecule type" value="Genomic_DNA"/>
</dbReference>
<dbReference type="Gene3D" id="3.40.50.360">
    <property type="match status" value="1"/>
</dbReference>
<reference evidence="2 3" key="1">
    <citation type="submission" date="2018-08" db="EMBL/GenBank/DDBJ databases">
        <title>Genome of Clostridium chromiireducens C1, DSM12136.</title>
        <authorList>
            <person name="Xing M."/>
            <person name="Wei Y."/>
            <person name="Ang E.L."/>
            <person name="Zhao H."/>
            <person name="Zhang Y."/>
        </authorList>
    </citation>
    <scope>NUCLEOTIDE SEQUENCE [LARGE SCALE GENOMIC DNA]</scope>
    <source>
        <strain evidence="2 3">C1</strain>
    </source>
</reference>
<name>A0A399IUE0_9CLOT</name>
<organism evidence="2 3">
    <name type="scientific">Clostridium chromiireducens</name>
    <dbReference type="NCBI Taxonomy" id="225345"/>
    <lineage>
        <taxon>Bacteria</taxon>
        <taxon>Bacillati</taxon>
        <taxon>Bacillota</taxon>
        <taxon>Clostridia</taxon>
        <taxon>Eubacteriales</taxon>
        <taxon>Clostridiaceae</taxon>
        <taxon>Clostridium</taxon>
    </lineage>
</organism>
<proteinExistence type="predicted"/>